<comment type="caution">
    <text evidence="2">The sequence shown here is derived from an EMBL/GenBank/DDBJ whole genome shotgun (WGS) entry which is preliminary data.</text>
</comment>
<name>A0ABN9BYS9_9NEOB</name>
<proteinExistence type="predicted"/>
<evidence type="ECO:0000256" key="1">
    <source>
        <dbReference type="SAM" id="Phobius"/>
    </source>
</evidence>
<keyword evidence="3" id="KW-1185">Reference proteome</keyword>
<evidence type="ECO:0000313" key="3">
    <source>
        <dbReference type="Proteomes" id="UP001162483"/>
    </source>
</evidence>
<protein>
    <submittedName>
        <fullName evidence="2">Uncharacterized protein</fullName>
    </submittedName>
</protein>
<reference evidence="2" key="1">
    <citation type="submission" date="2023-05" db="EMBL/GenBank/DDBJ databases">
        <authorList>
            <person name="Stuckert A."/>
        </authorList>
    </citation>
    <scope>NUCLEOTIDE SEQUENCE</scope>
</reference>
<keyword evidence="1" id="KW-1133">Transmembrane helix</keyword>
<keyword evidence="1" id="KW-0472">Membrane</keyword>
<dbReference type="EMBL" id="CATNWA010006837">
    <property type="protein sequence ID" value="CAI9552899.1"/>
    <property type="molecule type" value="Genomic_DNA"/>
</dbReference>
<evidence type="ECO:0000313" key="2">
    <source>
        <dbReference type="EMBL" id="CAI9552899.1"/>
    </source>
</evidence>
<gene>
    <name evidence="2" type="ORF">SPARVUS_LOCUS3956755</name>
</gene>
<accession>A0ABN9BYS9</accession>
<keyword evidence="1" id="KW-0812">Transmembrane</keyword>
<organism evidence="2 3">
    <name type="scientific">Staurois parvus</name>
    <dbReference type="NCBI Taxonomy" id="386267"/>
    <lineage>
        <taxon>Eukaryota</taxon>
        <taxon>Metazoa</taxon>
        <taxon>Chordata</taxon>
        <taxon>Craniata</taxon>
        <taxon>Vertebrata</taxon>
        <taxon>Euteleostomi</taxon>
        <taxon>Amphibia</taxon>
        <taxon>Batrachia</taxon>
        <taxon>Anura</taxon>
        <taxon>Neobatrachia</taxon>
        <taxon>Ranoidea</taxon>
        <taxon>Ranidae</taxon>
        <taxon>Staurois</taxon>
    </lineage>
</organism>
<feature type="transmembrane region" description="Helical" evidence="1">
    <location>
        <begin position="29"/>
        <end position="53"/>
    </location>
</feature>
<dbReference type="Proteomes" id="UP001162483">
    <property type="component" value="Unassembled WGS sequence"/>
</dbReference>
<sequence>MFDSVFSDPPLLPQSPFHLLIEQSLWDKLHMLSLVCIAREIFFFFFLGGVHVISTGPISTVQTLGQGSYSLITQSGENGNSSYKL</sequence>